<dbReference type="InterPro" id="IPR025777">
    <property type="entry name" value="GMPS_ATP_PPase_dom"/>
</dbReference>
<dbReference type="InterPro" id="IPR029062">
    <property type="entry name" value="Class_I_gatase-like"/>
</dbReference>
<dbReference type="InterPro" id="IPR022310">
    <property type="entry name" value="NAD/GMP_synthase"/>
</dbReference>
<dbReference type="InterPro" id="IPR004739">
    <property type="entry name" value="GMP_synth_GATase"/>
</dbReference>
<evidence type="ECO:0000313" key="14">
    <source>
        <dbReference type="Proteomes" id="UP000295008"/>
    </source>
</evidence>
<dbReference type="EMBL" id="SLUN01000043">
    <property type="protein sequence ID" value="TCL58281.1"/>
    <property type="molecule type" value="Genomic_DNA"/>
</dbReference>
<keyword evidence="4" id="KW-0436">Ligase</keyword>
<proteinExistence type="predicted"/>
<evidence type="ECO:0000313" key="13">
    <source>
        <dbReference type="EMBL" id="TCL58281.1"/>
    </source>
</evidence>
<evidence type="ECO:0000256" key="6">
    <source>
        <dbReference type="ARBA" id="ARBA00022749"/>
    </source>
</evidence>
<keyword evidence="8 11" id="KW-0067">ATP-binding</keyword>
<dbReference type="PRINTS" id="PR00096">
    <property type="entry name" value="GATASE"/>
</dbReference>
<keyword evidence="6 11" id="KW-0332">GMP biosynthesis</keyword>
<evidence type="ECO:0000256" key="9">
    <source>
        <dbReference type="ARBA" id="ARBA00022962"/>
    </source>
</evidence>
<evidence type="ECO:0000256" key="4">
    <source>
        <dbReference type="ARBA" id="ARBA00022598"/>
    </source>
</evidence>
<dbReference type="PANTHER" id="PTHR11922:SF2">
    <property type="entry name" value="GMP SYNTHASE [GLUTAMINE-HYDROLYZING]"/>
    <property type="match status" value="1"/>
</dbReference>
<organism evidence="13 14">
    <name type="scientific">Hydrogenispora ethanolica</name>
    <dbReference type="NCBI Taxonomy" id="1082276"/>
    <lineage>
        <taxon>Bacteria</taxon>
        <taxon>Bacillati</taxon>
        <taxon>Bacillota</taxon>
        <taxon>Hydrogenispora</taxon>
    </lineage>
</organism>
<dbReference type="PROSITE" id="PS51553">
    <property type="entry name" value="GMPS_ATP_PPASE"/>
    <property type="match status" value="1"/>
</dbReference>
<dbReference type="Pfam" id="PF02540">
    <property type="entry name" value="NAD_synthase"/>
    <property type="match status" value="1"/>
</dbReference>
<dbReference type="UniPathway" id="UPA00189">
    <property type="reaction ID" value="UER00296"/>
</dbReference>
<keyword evidence="9" id="KW-0315">Glutamine amidotransferase</keyword>
<dbReference type="GO" id="GO:0005829">
    <property type="term" value="C:cytosol"/>
    <property type="evidence" value="ECO:0007669"/>
    <property type="project" value="TreeGrafter"/>
</dbReference>
<evidence type="ECO:0000259" key="12">
    <source>
        <dbReference type="PROSITE" id="PS51553"/>
    </source>
</evidence>
<dbReference type="Gene3D" id="3.40.50.880">
    <property type="match status" value="1"/>
</dbReference>
<dbReference type="NCBIfam" id="NF000848">
    <property type="entry name" value="PRK00074.1"/>
    <property type="match status" value="1"/>
</dbReference>
<comment type="pathway">
    <text evidence="2">Purine metabolism; GMP biosynthesis; GMP from XMP (L-Gln route): step 1/1.</text>
</comment>
<dbReference type="GO" id="GO:0003921">
    <property type="term" value="F:GMP synthase activity"/>
    <property type="evidence" value="ECO:0007669"/>
    <property type="project" value="InterPro"/>
</dbReference>
<gene>
    <name evidence="13" type="ORF">EDC14_104317</name>
</gene>
<dbReference type="SUPFAM" id="SSF54810">
    <property type="entry name" value="GMP synthetase C-terminal dimerisation domain"/>
    <property type="match status" value="2"/>
</dbReference>
<dbReference type="EC" id="6.3.5.2" evidence="3"/>
<sequence>MAILDCGGQYTKVIDRKVRELLVQSDIFPVGTPPERLREYQGIILSGGPASVWNEQALHYDPALLDLGIPVLGICYGMQLINQHFGGMVVPGLRTEYGETEIEVDPGCPLFDGLEPKQVVLMSHGDTVSELAPGFQIAARSGDVTAAIYHPGLNIYGVQFHPEVDLTVPGKAILTNFLMKICGLHGTYALEDRIHTAIEKIREKAKDQKVLVLVSGGVDSAVSAALLLKALDPDNVYAIHIDHGLMRKNESDIVCENLKAQGLKHLIRENAAADFFNSVIEVNGKTIGPLTRLVDPEEKRNLIGEVFIRVVRRTAESLKLDFDQTFWAQGTLRPDLIESGNPDVSGYAHKIKTHHNDVDIVRRAREKGLVIETNWDWHKDEVRQVARALGIEESIASRQPFPGPGLAVRMMCNDATDRITSEQQARVAELMAGFDPAYHTEAVPIRTVGVQGDCRSHRFLALSYGKGIELEWDKVYAIGTGLPNQVDFINRVAYVLNKERLDGPLQCYPLYINPESVDLLRELDARVVSKLNTKPISQVFAVLLPVGITKKYSVAIRTIITNDFMTGRPAAIGKDILRETVAELTREIERDFPQIDLVLYDVTSKPPATVEWQ</sequence>
<dbReference type="AlphaFoldDB" id="A0A4R1QZ72"/>
<keyword evidence="7 11" id="KW-0658">Purine biosynthesis</keyword>
<evidence type="ECO:0000256" key="11">
    <source>
        <dbReference type="PROSITE-ProRule" id="PRU00886"/>
    </source>
</evidence>
<dbReference type="SUPFAM" id="SSF52317">
    <property type="entry name" value="Class I glutamine amidotransferase-like"/>
    <property type="match status" value="1"/>
</dbReference>
<name>A0A4R1QZ72_HYDET</name>
<dbReference type="InterPro" id="IPR017926">
    <property type="entry name" value="GATASE"/>
</dbReference>
<comment type="function">
    <text evidence="1">Catalyzes the synthesis of GMP from XMP.</text>
</comment>
<keyword evidence="5 11" id="KW-0547">Nucleotide-binding</keyword>
<evidence type="ECO:0000256" key="1">
    <source>
        <dbReference type="ARBA" id="ARBA00002332"/>
    </source>
</evidence>
<dbReference type="NCBIfam" id="TIGR00888">
    <property type="entry name" value="guaA_Nterm"/>
    <property type="match status" value="1"/>
</dbReference>
<dbReference type="InterPro" id="IPR014729">
    <property type="entry name" value="Rossmann-like_a/b/a_fold"/>
</dbReference>
<evidence type="ECO:0000256" key="7">
    <source>
        <dbReference type="ARBA" id="ARBA00022755"/>
    </source>
</evidence>
<accession>A0A4R1QZ72</accession>
<dbReference type="PANTHER" id="PTHR11922">
    <property type="entry name" value="GMP SYNTHASE-RELATED"/>
    <property type="match status" value="1"/>
</dbReference>
<evidence type="ECO:0000256" key="3">
    <source>
        <dbReference type="ARBA" id="ARBA00012746"/>
    </source>
</evidence>
<dbReference type="Gene3D" id="3.40.50.620">
    <property type="entry name" value="HUPs"/>
    <property type="match status" value="1"/>
</dbReference>
<dbReference type="Pfam" id="PF00958">
    <property type="entry name" value="GMP_synt_C"/>
    <property type="match status" value="1"/>
</dbReference>
<dbReference type="Proteomes" id="UP000295008">
    <property type="component" value="Unassembled WGS sequence"/>
</dbReference>
<feature type="binding site" evidence="11">
    <location>
        <begin position="215"/>
        <end position="221"/>
    </location>
    <ligand>
        <name>ATP</name>
        <dbReference type="ChEBI" id="CHEBI:30616"/>
    </ligand>
</feature>
<dbReference type="Pfam" id="PF00117">
    <property type="entry name" value="GATase"/>
    <property type="match status" value="1"/>
</dbReference>
<evidence type="ECO:0000256" key="2">
    <source>
        <dbReference type="ARBA" id="ARBA00005153"/>
    </source>
</evidence>
<reference evidence="13 14" key="1">
    <citation type="submission" date="2019-03" db="EMBL/GenBank/DDBJ databases">
        <title>Genomic Encyclopedia of Type Strains, Phase IV (KMG-IV): sequencing the most valuable type-strain genomes for metagenomic binning, comparative biology and taxonomic classification.</title>
        <authorList>
            <person name="Goeker M."/>
        </authorList>
    </citation>
    <scope>NUCLEOTIDE SEQUENCE [LARGE SCALE GENOMIC DNA]</scope>
    <source>
        <strain evidence="13 14">LX-B</strain>
    </source>
</reference>
<dbReference type="GO" id="GO:0005524">
    <property type="term" value="F:ATP binding"/>
    <property type="evidence" value="ECO:0007669"/>
    <property type="project" value="UniProtKB-UniRule"/>
</dbReference>
<dbReference type="PROSITE" id="PS51273">
    <property type="entry name" value="GATASE_TYPE_1"/>
    <property type="match status" value="1"/>
</dbReference>
<dbReference type="PRINTS" id="PR00097">
    <property type="entry name" value="ANTSNTHASEII"/>
</dbReference>
<dbReference type="Gene3D" id="3.30.300.10">
    <property type="match status" value="2"/>
</dbReference>
<dbReference type="CDD" id="cd01997">
    <property type="entry name" value="GMP_synthase_C"/>
    <property type="match status" value="1"/>
</dbReference>
<evidence type="ECO:0000256" key="8">
    <source>
        <dbReference type="ARBA" id="ARBA00022840"/>
    </source>
</evidence>
<feature type="domain" description="GMPS ATP-PPase" evidence="12">
    <location>
        <begin position="188"/>
        <end position="398"/>
    </location>
</feature>
<protein>
    <recommendedName>
        <fullName evidence="3">GMP synthase (glutamine-hydrolyzing)</fullName>
        <ecNumber evidence="3">6.3.5.2</ecNumber>
    </recommendedName>
    <alternativeName>
        <fullName evidence="10">Glutamine amidotransferase</fullName>
    </alternativeName>
</protein>
<comment type="caution">
    <text evidence="13">The sequence shown here is derived from an EMBL/GenBank/DDBJ whole genome shotgun (WGS) entry which is preliminary data.</text>
</comment>
<evidence type="ECO:0000256" key="10">
    <source>
        <dbReference type="ARBA" id="ARBA00031356"/>
    </source>
</evidence>
<dbReference type="InterPro" id="IPR001674">
    <property type="entry name" value="GMP_synth_C"/>
</dbReference>
<dbReference type="SUPFAM" id="SSF52402">
    <property type="entry name" value="Adenine nucleotide alpha hydrolases-like"/>
    <property type="match status" value="1"/>
</dbReference>
<evidence type="ECO:0000256" key="5">
    <source>
        <dbReference type="ARBA" id="ARBA00022741"/>
    </source>
</evidence>
<dbReference type="CDD" id="cd01742">
    <property type="entry name" value="GATase1_GMP_Synthase"/>
    <property type="match status" value="1"/>
</dbReference>
<keyword evidence="14" id="KW-1185">Reference proteome</keyword>